<dbReference type="InterPro" id="IPR036047">
    <property type="entry name" value="F-box-like_dom_sf"/>
</dbReference>
<protein>
    <recommendedName>
        <fullName evidence="2">F-box domain-containing protein</fullName>
    </recommendedName>
</protein>
<evidence type="ECO:0000313" key="3">
    <source>
        <dbReference type="EMBL" id="PKI53407.1"/>
    </source>
</evidence>
<dbReference type="Gene3D" id="1.20.1280.50">
    <property type="match status" value="1"/>
</dbReference>
<evidence type="ECO:0000256" key="1">
    <source>
        <dbReference type="SAM" id="MobiDB-lite"/>
    </source>
</evidence>
<keyword evidence="4" id="KW-1185">Reference proteome</keyword>
<organism evidence="3 4">
    <name type="scientific">Punica granatum</name>
    <name type="common">Pomegranate</name>
    <dbReference type="NCBI Taxonomy" id="22663"/>
    <lineage>
        <taxon>Eukaryota</taxon>
        <taxon>Viridiplantae</taxon>
        <taxon>Streptophyta</taxon>
        <taxon>Embryophyta</taxon>
        <taxon>Tracheophyta</taxon>
        <taxon>Spermatophyta</taxon>
        <taxon>Magnoliopsida</taxon>
        <taxon>eudicotyledons</taxon>
        <taxon>Gunneridae</taxon>
        <taxon>Pentapetalae</taxon>
        <taxon>rosids</taxon>
        <taxon>malvids</taxon>
        <taxon>Myrtales</taxon>
        <taxon>Lythraceae</taxon>
        <taxon>Punica</taxon>
    </lineage>
</organism>
<comment type="caution">
    <text evidence="3">The sequence shown here is derived from an EMBL/GenBank/DDBJ whole genome shotgun (WGS) entry which is preliminary data.</text>
</comment>
<dbReference type="Pfam" id="PF00646">
    <property type="entry name" value="F-box"/>
    <property type="match status" value="1"/>
</dbReference>
<evidence type="ECO:0000313" key="4">
    <source>
        <dbReference type="Proteomes" id="UP000233551"/>
    </source>
</evidence>
<feature type="region of interest" description="Disordered" evidence="1">
    <location>
        <begin position="239"/>
        <end position="266"/>
    </location>
</feature>
<dbReference type="EMBL" id="PGOL01001858">
    <property type="protein sequence ID" value="PKI53407.1"/>
    <property type="molecule type" value="Genomic_DNA"/>
</dbReference>
<dbReference type="InterPro" id="IPR025886">
    <property type="entry name" value="PP2-like"/>
</dbReference>
<feature type="compositionally biased region" description="Basic and acidic residues" evidence="1">
    <location>
        <begin position="252"/>
        <end position="266"/>
    </location>
</feature>
<dbReference type="InterPro" id="IPR001810">
    <property type="entry name" value="F-box_dom"/>
</dbReference>
<dbReference type="STRING" id="22663.A0A2I0JAX6"/>
<dbReference type="PANTHER" id="PTHR32278:SF143">
    <property type="entry name" value="F-BOX PROTEIN PP2-B1"/>
    <property type="match status" value="1"/>
</dbReference>
<dbReference type="AlphaFoldDB" id="A0A2I0JAX6"/>
<dbReference type="PROSITE" id="PS50181">
    <property type="entry name" value="FBOX"/>
    <property type="match status" value="1"/>
</dbReference>
<dbReference type="SUPFAM" id="SSF81383">
    <property type="entry name" value="F-box domain"/>
    <property type="match status" value="1"/>
</dbReference>
<evidence type="ECO:0000259" key="2">
    <source>
        <dbReference type="PROSITE" id="PS50181"/>
    </source>
</evidence>
<feature type="domain" description="F-box" evidence="2">
    <location>
        <begin position="3"/>
        <end position="49"/>
    </location>
</feature>
<dbReference type="CDD" id="cd22162">
    <property type="entry name" value="F-box_AtSKIP3-like"/>
    <property type="match status" value="1"/>
</dbReference>
<dbReference type="PANTHER" id="PTHR32278">
    <property type="entry name" value="F-BOX DOMAIN-CONTAINING PROTEIN"/>
    <property type="match status" value="1"/>
</dbReference>
<reference evidence="3 4" key="1">
    <citation type="submission" date="2017-11" db="EMBL/GenBank/DDBJ databases">
        <title>De-novo sequencing of pomegranate (Punica granatum L.) genome.</title>
        <authorList>
            <person name="Akparov Z."/>
            <person name="Amiraslanov A."/>
            <person name="Hajiyeva S."/>
            <person name="Abbasov M."/>
            <person name="Kaur K."/>
            <person name="Hamwieh A."/>
            <person name="Solovyev V."/>
            <person name="Salamov A."/>
            <person name="Braich B."/>
            <person name="Kosarev P."/>
            <person name="Mahmoud A."/>
            <person name="Hajiyev E."/>
            <person name="Babayeva S."/>
            <person name="Izzatullayeva V."/>
            <person name="Mammadov A."/>
            <person name="Mammadov A."/>
            <person name="Sharifova S."/>
            <person name="Ojaghi J."/>
            <person name="Eynullazada K."/>
            <person name="Bayramov B."/>
            <person name="Abdulazimova A."/>
            <person name="Shahmuradov I."/>
        </authorList>
    </citation>
    <scope>NUCLEOTIDE SEQUENCE [LARGE SCALE GENOMIC DNA]</scope>
    <source>
        <strain evidence="4">cv. AG2017</strain>
        <tissue evidence="3">Leaf</tissue>
    </source>
</reference>
<sequence length="315" mass="35973">MAEFDISELPEGCIANVLSLTSPRDTGRLSSISATFRSAADSDAVWRHFLPPDYESIVAHSSDSSSLHGLPLKELYFRLCTNPILIDEGRKILKSFCRRNPDEDLSFWLDKWSGKQCYMLSARDLFIVWGDTPRYWGWTSSFNPKSRFPEVAVLLAVCWLEIRGKINVAVLSPSTRYAAYLVFSYDEMAYGFDNRPVEVGVGFVGSEESRMRSVYLDMETRQRQRYQIVPRIRRFNFSNPSRILGPATPSPRQEDDRGEYPKERSDKWWEIELGEFTTGEGPEGELEMSVLEVKGGGWKKGLVIQGIEIRPKDGK</sequence>
<accession>A0A2I0JAX6</accession>
<dbReference type="Proteomes" id="UP000233551">
    <property type="component" value="Unassembled WGS sequence"/>
</dbReference>
<proteinExistence type="predicted"/>
<gene>
    <name evidence="3" type="ORF">CRG98_026196</name>
</gene>
<name>A0A2I0JAX6_PUNGR</name>
<dbReference type="Pfam" id="PF14299">
    <property type="entry name" value="PP2"/>
    <property type="match status" value="1"/>
</dbReference>